<dbReference type="EMBL" id="KZ819285">
    <property type="protein sequence ID" value="PWO00383.1"/>
    <property type="molecule type" value="Genomic_DNA"/>
</dbReference>
<feature type="region of interest" description="Disordered" evidence="1">
    <location>
        <begin position="145"/>
        <end position="176"/>
    </location>
</feature>
<keyword evidence="2" id="KW-0732">Signal</keyword>
<evidence type="ECO:0000313" key="3">
    <source>
        <dbReference type="EMBL" id="PWO00383.1"/>
    </source>
</evidence>
<accession>A0A316ZHH4</accession>
<protein>
    <submittedName>
        <fullName evidence="3">Uncharacterized protein</fullName>
    </submittedName>
</protein>
<dbReference type="GeneID" id="37266897"/>
<keyword evidence="4" id="KW-1185">Reference proteome</keyword>
<organism evidence="3 4">
    <name type="scientific">Tilletiopsis washingtonensis</name>
    <dbReference type="NCBI Taxonomy" id="58919"/>
    <lineage>
        <taxon>Eukaryota</taxon>
        <taxon>Fungi</taxon>
        <taxon>Dikarya</taxon>
        <taxon>Basidiomycota</taxon>
        <taxon>Ustilaginomycotina</taxon>
        <taxon>Exobasidiomycetes</taxon>
        <taxon>Entylomatales</taxon>
        <taxon>Entylomatales incertae sedis</taxon>
        <taxon>Tilletiopsis</taxon>
    </lineage>
</organism>
<name>A0A316ZHH4_9BASI</name>
<sequence>MLPCLALSASPPSLPLLALLLLTHLPHVIVLSYYTSHARSALRPTACARLDLVEAASSAPRRSSEASSTCTRSSGPSPYLGLRPPPQLALQLLAAAPPRRSGVASPDARCADAGPAVARRQPEDEVTGGAWRAQGVAMAPSDAAGVGARHERRPGCCSTSAGTTPPQPHHTPLRRPLRPIRPYRRADDIFQACARSRQASPLRRKASLLLPTSVRTPASPPPHRHATRPAPPSHEGPGTAAEQLMAHAMAQRRA</sequence>
<feature type="signal peptide" evidence="2">
    <location>
        <begin position="1"/>
        <end position="30"/>
    </location>
</feature>
<dbReference type="AlphaFoldDB" id="A0A316ZHH4"/>
<dbReference type="Proteomes" id="UP000245946">
    <property type="component" value="Unassembled WGS sequence"/>
</dbReference>
<proteinExistence type="predicted"/>
<reference evidence="3 4" key="1">
    <citation type="journal article" date="2018" name="Mol. Biol. Evol.">
        <title>Broad Genomic Sampling Reveals a Smut Pathogenic Ancestry of the Fungal Clade Ustilaginomycotina.</title>
        <authorList>
            <person name="Kijpornyongpan T."/>
            <person name="Mondo S.J."/>
            <person name="Barry K."/>
            <person name="Sandor L."/>
            <person name="Lee J."/>
            <person name="Lipzen A."/>
            <person name="Pangilinan J."/>
            <person name="LaButti K."/>
            <person name="Hainaut M."/>
            <person name="Henrissat B."/>
            <person name="Grigoriev I.V."/>
            <person name="Spatafora J.W."/>
            <person name="Aime M.C."/>
        </authorList>
    </citation>
    <scope>NUCLEOTIDE SEQUENCE [LARGE SCALE GENOMIC DNA]</scope>
    <source>
        <strain evidence="3 4">MCA 4186</strain>
    </source>
</reference>
<feature type="region of interest" description="Disordered" evidence="1">
    <location>
        <begin position="100"/>
        <end position="128"/>
    </location>
</feature>
<evidence type="ECO:0000313" key="4">
    <source>
        <dbReference type="Proteomes" id="UP000245946"/>
    </source>
</evidence>
<feature type="region of interest" description="Disordered" evidence="1">
    <location>
        <begin position="197"/>
        <end position="254"/>
    </location>
</feature>
<gene>
    <name evidence="3" type="ORF">FA09DRAFT_184552</name>
</gene>
<evidence type="ECO:0000256" key="2">
    <source>
        <dbReference type="SAM" id="SignalP"/>
    </source>
</evidence>
<feature type="chain" id="PRO_5016312012" evidence="2">
    <location>
        <begin position="31"/>
        <end position="254"/>
    </location>
</feature>
<feature type="compositionally biased region" description="Low complexity" evidence="1">
    <location>
        <begin position="61"/>
        <end position="74"/>
    </location>
</feature>
<feature type="region of interest" description="Disordered" evidence="1">
    <location>
        <begin position="61"/>
        <end position="82"/>
    </location>
</feature>
<dbReference type="RefSeq" id="XP_025600661.1">
    <property type="nucleotide sequence ID" value="XM_025739351.1"/>
</dbReference>
<evidence type="ECO:0000256" key="1">
    <source>
        <dbReference type="SAM" id="MobiDB-lite"/>
    </source>
</evidence>